<evidence type="ECO:0000256" key="2">
    <source>
        <dbReference type="ARBA" id="ARBA00023125"/>
    </source>
</evidence>
<reference evidence="5" key="2">
    <citation type="journal article" date="2021" name="PeerJ">
        <title>Extensive microbial diversity within the chicken gut microbiome revealed by metagenomics and culture.</title>
        <authorList>
            <person name="Gilroy R."/>
            <person name="Ravi A."/>
            <person name="Getino M."/>
            <person name="Pursley I."/>
            <person name="Horton D.L."/>
            <person name="Alikhan N.F."/>
            <person name="Baker D."/>
            <person name="Gharbi K."/>
            <person name="Hall N."/>
            <person name="Watson M."/>
            <person name="Adriaenssens E.M."/>
            <person name="Foster-Nyarko E."/>
            <person name="Jarju S."/>
            <person name="Secka A."/>
            <person name="Antonio M."/>
            <person name="Oren A."/>
            <person name="Chaudhuri R.R."/>
            <person name="La Ragione R."/>
            <person name="Hildebrand F."/>
            <person name="Pallen M.J."/>
        </authorList>
    </citation>
    <scope>NUCLEOTIDE SEQUENCE</scope>
    <source>
        <strain evidence="5">CHK190-19873</strain>
    </source>
</reference>
<dbReference type="PANTHER" id="PTHR43280:SF34">
    <property type="entry name" value="ARAC-FAMILY TRANSCRIPTIONAL REGULATOR"/>
    <property type="match status" value="1"/>
</dbReference>
<dbReference type="InterPro" id="IPR009057">
    <property type="entry name" value="Homeodomain-like_sf"/>
</dbReference>
<dbReference type="InterPro" id="IPR018062">
    <property type="entry name" value="HTH_AraC-typ_CS"/>
</dbReference>
<dbReference type="InterPro" id="IPR020449">
    <property type="entry name" value="Tscrpt_reg_AraC-type_HTH"/>
</dbReference>
<accession>A0A9D1EQR6</accession>
<dbReference type="SMART" id="SM00342">
    <property type="entry name" value="HTH_ARAC"/>
    <property type="match status" value="1"/>
</dbReference>
<comment type="caution">
    <text evidence="5">The sequence shown here is derived from an EMBL/GenBank/DDBJ whole genome shotgun (WGS) entry which is preliminary data.</text>
</comment>
<dbReference type="Proteomes" id="UP000823935">
    <property type="component" value="Unassembled WGS sequence"/>
</dbReference>
<dbReference type="PROSITE" id="PS01124">
    <property type="entry name" value="HTH_ARAC_FAMILY_2"/>
    <property type="match status" value="1"/>
</dbReference>
<dbReference type="PROSITE" id="PS00041">
    <property type="entry name" value="HTH_ARAC_FAMILY_1"/>
    <property type="match status" value="1"/>
</dbReference>
<sequence>MRKVIYEEAMDGITISRLIRNYEFNMPSKHTHDEYEIYYLVRGERSYFIEKQIYHIKQGCLVFINRNTIHMTTQYKDSYHERIVLEMREEPIASLLACTGELQLSDFFQRNQGVIELDAENQQYIMSLLDGIASEMGTKDPGYKMMAMNKLIRLFFFTVRHLKQSDFSASTTSLSTTATHQKVTEVASYISANYAQAESLDYVAKRFFMSKSYLSRIFKEITGYTVNEYINVNRIQQARKLLAESDLNITEIAETLGYDSITYFEKIFRKHTETSPLKYRKQCLKEKESPAVRPKTYQGEQLQ</sequence>
<dbReference type="Pfam" id="PF12833">
    <property type="entry name" value="HTH_18"/>
    <property type="match status" value="1"/>
</dbReference>
<evidence type="ECO:0000313" key="6">
    <source>
        <dbReference type="Proteomes" id="UP000823935"/>
    </source>
</evidence>
<dbReference type="InterPro" id="IPR014710">
    <property type="entry name" value="RmlC-like_jellyroll"/>
</dbReference>
<evidence type="ECO:0000256" key="1">
    <source>
        <dbReference type="ARBA" id="ARBA00023015"/>
    </source>
</evidence>
<organism evidence="5 6">
    <name type="scientific">Candidatus Limivivens intestinipullorum</name>
    <dbReference type="NCBI Taxonomy" id="2840858"/>
    <lineage>
        <taxon>Bacteria</taxon>
        <taxon>Bacillati</taxon>
        <taxon>Bacillota</taxon>
        <taxon>Clostridia</taxon>
        <taxon>Lachnospirales</taxon>
        <taxon>Lachnospiraceae</taxon>
        <taxon>Lachnospiraceae incertae sedis</taxon>
        <taxon>Candidatus Limivivens</taxon>
    </lineage>
</organism>
<evidence type="ECO:0000313" key="5">
    <source>
        <dbReference type="EMBL" id="HIS30293.1"/>
    </source>
</evidence>
<dbReference type="InterPro" id="IPR018060">
    <property type="entry name" value="HTH_AraC"/>
</dbReference>
<feature type="domain" description="HTH araC/xylS-type" evidence="4">
    <location>
        <begin position="184"/>
        <end position="282"/>
    </location>
</feature>
<dbReference type="PANTHER" id="PTHR43280">
    <property type="entry name" value="ARAC-FAMILY TRANSCRIPTIONAL REGULATOR"/>
    <property type="match status" value="1"/>
</dbReference>
<dbReference type="InterPro" id="IPR003313">
    <property type="entry name" value="AraC-bd"/>
</dbReference>
<keyword evidence="3" id="KW-0804">Transcription</keyword>
<evidence type="ECO:0000256" key="3">
    <source>
        <dbReference type="ARBA" id="ARBA00023163"/>
    </source>
</evidence>
<dbReference type="Gene3D" id="1.10.10.60">
    <property type="entry name" value="Homeodomain-like"/>
    <property type="match status" value="2"/>
</dbReference>
<dbReference type="GO" id="GO:0003700">
    <property type="term" value="F:DNA-binding transcription factor activity"/>
    <property type="evidence" value="ECO:0007669"/>
    <property type="project" value="InterPro"/>
</dbReference>
<name>A0A9D1EQR6_9FIRM</name>
<proteinExistence type="predicted"/>
<dbReference type="InterPro" id="IPR037923">
    <property type="entry name" value="HTH-like"/>
</dbReference>
<protein>
    <submittedName>
        <fullName evidence="5">Helix-turn-helix domain-containing protein</fullName>
    </submittedName>
</protein>
<dbReference type="GO" id="GO:0043565">
    <property type="term" value="F:sequence-specific DNA binding"/>
    <property type="evidence" value="ECO:0007669"/>
    <property type="project" value="InterPro"/>
</dbReference>
<keyword evidence="2" id="KW-0238">DNA-binding</keyword>
<reference evidence="5" key="1">
    <citation type="submission" date="2020-10" db="EMBL/GenBank/DDBJ databases">
        <authorList>
            <person name="Gilroy R."/>
        </authorList>
    </citation>
    <scope>NUCLEOTIDE SEQUENCE</scope>
    <source>
        <strain evidence="5">CHK190-19873</strain>
    </source>
</reference>
<evidence type="ECO:0000259" key="4">
    <source>
        <dbReference type="PROSITE" id="PS01124"/>
    </source>
</evidence>
<dbReference type="SUPFAM" id="SSF51215">
    <property type="entry name" value="Regulatory protein AraC"/>
    <property type="match status" value="1"/>
</dbReference>
<dbReference type="SUPFAM" id="SSF46689">
    <property type="entry name" value="Homeodomain-like"/>
    <property type="match status" value="2"/>
</dbReference>
<gene>
    <name evidence="5" type="ORF">IAB44_01905</name>
</gene>
<dbReference type="EMBL" id="DVIQ01000012">
    <property type="protein sequence ID" value="HIS30293.1"/>
    <property type="molecule type" value="Genomic_DNA"/>
</dbReference>
<dbReference type="Pfam" id="PF02311">
    <property type="entry name" value="AraC_binding"/>
    <property type="match status" value="1"/>
</dbReference>
<dbReference type="PRINTS" id="PR00032">
    <property type="entry name" value="HTHARAC"/>
</dbReference>
<dbReference type="Gene3D" id="2.60.120.10">
    <property type="entry name" value="Jelly Rolls"/>
    <property type="match status" value="1"/>
</dbReference>
<keyword evidence="1" id="KW-0805">Transcription regulation</keyword>
<dbReference type="AlphaFoldDB" id="A0A9D1EQR6"/>